<organism evidence="1 2">
    <name type="scientific">Escallonia rubra</name>
    <dbReference type="NCBI Taxonomy" id="112253"/>
    <lineage>
        <taxon>Eukaryota</taxon>
        <taxon>Viridiplantae</taxon>
        <taxon>Streptophyta</taxon>
        <taxon>Embryophyta</taxon>
        <taxon>Tracheophyta</taxon>
        <taxon>Spermatophyta</taxon>
        <taxon>Magnoliopsida</taxon>
        <taxon>eudicotyledons</taxon>
        <taxon>Gunneridae</taxon>
        <taxon>Pentapetalae</taxon>
        <taxon>asterids</taxon>
        <taxon>campanulids</taxon>
        <taxon>Escalloniales</taxon>
        <taxon>Escalloniaceae</taxon>
        <taxon>Escallonia</taxon>
    </lineage>
</organism>
<evidence type="ECO:0000313" key="1">
    <source>
        <dbReference type="EMBL" id="KAK2987007.1"/>
    </source>
</evidence>
<gene>
    <name evidence="1" type="ORF">RJ640_024905</name>
</gene>
<name>A0AA88RDQ8_9ASTE</name>
<comment type="caution">
    <text evidence="1">The sequence shown here is derived from an EMBL/GenBank/DDBJ whole genome shotgun (WGS) entry which is preliminary data.</text>
</comment>
<reference evidence="1" key="1">
    <citation type="submission" date="2022-12" db="EMBL/GenBank/DDBJ databases">
        <title>Draft genome assemblies for two species of Escallonia (Escalloniales).</title>
        <authorList>
            <person name="Chanderbali A."/>
            <person name="Dervinis C."/>
            <person name="Anghel I."/>
            <person name="Soltis D."/>
            <person name="Soltis P."/>
            <person name="Zapata F."/>
        </authorList>
    </citation>
    <scope>NUCLEOTIDE SEQUENCE</scope>
    <source>
        <strain evidence="1">UCBG92.1500</strain>
        <tissue evidence="1">Leaf</tissue>
    </source>
</reference>
<protein>
    <submittedName>
        <fullName evidence="1">Uncharacterized protein</fullName>
    </submittedName>
</protein>
<dbReference type="EMBL" id="JAVXUO010001019">
    <property type="protein sequence ID" value="KAK2987007.1"/>
    <property type="molecule type" value="Genomic_DNA"/>
</dbReference>
<dbReference type="AlphaFoldDB" id="A0AA88RDQ8"/>
<keyword evidence="2" id="KW-1185">Reference proteome</keyword>
<sequence length="161" mass="18220">MKVMKTMKKLKFWSRKKKKKKINVTDHHLPSTSHHCSQCQHHSVQPSAPPLPSWLDYEQTHDTIFRAEVCASVFSGFASSSQAQFSYAPEDAVPELSPVHSTLPVSTGCSYQQYMVPNPVYGMPVLPPATRERSAGIFGRAVKFCVHLIRCFCSCFRIEKF</sequence>
<proteinExistence type="predicted"/>
<accession>A0AA88RDQ8</accession>
<dbReference type="Proteomes" id="UP001187471">
    <property type="component" value="Unassembled WGS sequence"/>
</dbReference>
<evidence type="ECO:0000313" key="2">
    <source>
        <dbReference type="Proteomes" id="UP001187471"/>
    </source>
</evidence>